<evidence type="ECO:0000313" key="4">
    <source>
        <dbReference type="Proteomes" id="UP000007013"/>
    </source>
</evidence>
<dbReference type="PANTHER" id="PTHR39452:SF1">
    <property type="entry name" value="CHEY-P PHOSPHATASE CHEX"/>
    <property type="match status" value="1"/>
</dbReference>
<dbReference type="HOGENOM" id="CLU_116290_0_1_0"/>
<dbReference type="RefSeq" id="WP_012376894.1">
    <property type="nucleotide sequence ID" value="NC_010571.1"/>
</dbReference>
<dbReference type="STRING" id="452637.Oter_4092"/>
<dbReference type="EMBL" id="CP001032">
    <property type="protein sequence ID" value="ACB77366.1"/>
    <property type="molecule type" value="Genomic_DNA"/>
</dbReference>
<accession>B2A030</accession>
<dbReference type="PANTHER" id="PTHR39452">
    <property type="entry name" value="CHEY-P PHOSPHATASE CHEX"/>
    <property type="match status" value="1"/>
</dbReference>
<feature type="domain" description="Chemotaxis phosphatase CheX-like" evidence="2">
    <location>
        <begin position="54"/>
        <end position="153"/>
    </location>
</feature>
<dbReference type="CDD" id="cd17906">
    <property type="entry name" value="CheX"/>
    <property type="match status" value="1"/>
</dbReference>
<keyword evidence="1" id="KW-0145">Chemotaxis</keyword>
<evidence type="ECO:0000259" key="2">
    <source>
        <dbReference type="Pfam" id="PF13690"/>
    </source>
</evidence>
<dbReference type="SUPFAM" id="SSF103039">
    <property type="entry name" value="CheC-like"/>
    <property type="match status" value="1"/>
</dbReference>
<dbReference type="InterPro" id="IPR038756">
    <property type="entry name" value="CheX-like"/>
</dbReference>
<dbReference type="GO" id="GO:0006935">
    <property type="term" value="P:chemotaxis"/>
    <property type="evidence" value="ECO:0007669"/>
    <property type="project" value="UniProtKB-KW"/>
</dbReference>
<dbReference type="AlphaFoldDB" id="B2A030"/>
<dbReference type="Proteomes" id="UP000007013">
    <property type="component" value="Chromosome"/>
</dbReference>
<dbReference type="Gene3D" id="3.40.1550.10">
    <property type="entry name" value="CheC-like"/>
    <property type="match status" value="1"/>
</dbReference>
<dbReference type="InterPro" id="IPR028976">
    <property type="entry name" value="CheC-like_sf"/>
</dbReference>
<evidence type="ECO:0000313" key="3">
    <source>
        <dbReference type="EMBL" id="ACB77366.1"/>
    </source>
</evidence>
<dbReference type="InterPro" id="IPR028051">
    <property type="entry name" value="CheX-like_dom"/>
</dbReference>
<keyword evidence="4" id="KW-1185">Reference proteome</keyword>
<protein>
    <recommendedName>
        <fullName evidence="2">Chemotaxis phosphatase CheX-like domain-containing protein</fullName>
    </recommendedName>
</protein>
<dbReference type="KEGG" id="ote:Oter_4092"/>
<evidence type="ECO:0000256" key="1">
    <source>
        <dbReference type="ARBA" id="ARBA00022500"/>
    </source>
</evidence>
<sequence length="171" mass="18366">MPAAKSQITEELIQDCIVKAVQSVFRTMLHRQAALVKRLETSAHPPAYQAPQILASVGFIGAVDGLIYLCLSDGYAKTISSSLLGMSLAEVEEAGHEVVNDALGEITNMTVGGFKNTLCDVGYPCKLTLPAIVRGENLTIANVKGATRHIFYFDCEGHQFVADIQIKVDAA</sequence>
<dbReference type="OrthoDB" id="191082at2"/>
<dbReference type="Pfam" id="PF13690">
    <property type="entry name" value="CheX"/>
    <property type="match status" value="1"/>
</dbReference>
<gene>
    <name evidence="3" type="ordered locus">Oter_4092</name>
</gene>
<organism evidence="3 4">
    <name type="scientific">Opitutus terrae (strain DSM 11246 / JCM 15787 / PB90-1)</name>
    <dbReference type="NCBI Taxonomy" id="452637"/>
    <lineage>
        <taxon>Bacteria</taxon>
        <taxon>Pseudomonadati</taxon>
        <taxon>Verrucomicrobiota</taxon>
        <taxon>Opitutia</taxon>
        <taxon>Opitutales</taxon>
        <taxon>Opitutaceae</taxon>
        <taxon>Opitutus</taxon>
    </lineage>
</organism>
<reference evidence="3 4" key="1">
    <citation type="journal article" date="2011" name="J. Bacteriol.">
        <title>Genome sequence of the verrucomicrobium Opitutus terrae PB90-1, an abundant inhabitant of rice paddy soil ecosystems.</title>
        <authorList>
            <person name="van Passel M.W."/>
            <person name="Kant R."/>
            <person name="Palva A."/>
            <person name="Copeland A."/>
            <person name="Lucas S."/>
            <person name="Lapidus A."/>
            <person name="Glavina del Rio T."/>
            <person name="Pitluck S."/>
            <person name="Goltsman E."/>
            <person name="Clum A."/>
            <person name="Sun H."/>
            <person name="Schmutz J."/>
            <person name="Larimer F.W."/>
            <person name="Land M.L."/>
            <person name="Hauser L."/>
            <person name="Kyrpides N."/>
            <person name="Mikhailova N."/>
            <person name="Richardson P.P."/>
            <person name="Janssen P.H."/>
            <person name="de Vos W.M."/>
            <person name="Smidt H."/>
        </authorList>
    </citation>
    <scope>NUCLEOTIDE SEQUENCE [LARGE SCALE GENOMIC DNA]</scope>
    <source>
        <strain evidence="4">DSM 11246 / JCM 15787 / PB90-1</strain>
    </source>
</reference>
<proteinExistence type="predicted"/>
<name>B2A030_OPITP</name>
<dbReference type="eggNOG" id="COG1406">
    <property type="taxonomic scope" value="Bacteria"/>
</dbReference>